<dbReference type="SMART" id="SM00490">
    <property type="entry name" value="HELICc"/>
    <property type="match status" value="1"/>
</dbReference>
<dbReference type="FunFam" id="1.10.533.10:FF:000072">
    <property type="entry name" value="Probable ATP-dependent RNA helicase DDX58"/>
    <property type="match status" value="1"/>
</dbReference>
<dbReference type="GO" id="GO:0016787">
    <property type="term" value="F:hydrolase activity"/>
    <property type="evidence" value="ECO:0007669"/>
    <property type="project" value="UniProtKB-KW"/>
</dbReference>
<dbReference type="EMBL" id="VWZB01000964">
    <property type="protein sequence ID" value="NXF37964.1"/>
    <property type="molecule type" value="Genomic_DNA"/>
</dbReference>
<dbReference type="InterPro" id="IPR038557">
    <property type="entry name" value="RLR_C_sf"/>
</dbReference>
<comment type="caution">
    <text evidence="23">The sequence shown here is derived from an EMBL/GenBank/DDBJ whole genome shotgun (WGS) entry which is preliminary data.</text>
</comment>
<keyword evidence="14" id="KW-0067">ATP-binding</keyword>
<organism evidence="23 24">
    <name type="scientific">Nyctibius bracteatus</name>
    <name type="common">Rufous potoo</name>
    <dbReference type="NCBI Taxonomy" id="48426"/>
    <lineage>
        <taxon>Eukaryota</taxon>
        <taxon>Metazoa</taxon>
        <taxon>Chordata</taxon>
        <taxon>Craniata</taxon>
        <taxon>Vertebrata</taxon>
        <taxon>Euteleostomi</taxon>
        <taxon>Archelosauria</taxon>
        <taxon>Archosauria</taxon>
        <taxon>Dinosauria</taxon>
        <taxon>Saurischia</taxon>
        <taxon>Theropoda</taxon>
        <taxon>Coelurosauria</taxon>
        <taxon>Aves</taxon>
        <taxon>Neognathae</taxon>
        <taxon>Neoaves</taxon>
        <taxon>Strisores</taxon>
        <taxon>Caprimulgiformes</taxon>
        <taxon>Nyctibiidae</taxon>
        <taxon>Nyctibius</taxon>
    </lineage>
</organism>
<evidence type="ECO:0000313" key="23">
    <source>
        <dbReference type="EMBL" id="NXF37964.1"/>
    </source>
</evidence>
<dbReference type="Gene3D" id="1.10.533.10">
    <property type="entry name" value="Death Domain, Fas"/>
    <property type="match status" value="2"/>
</dbReference>
<dbReference type="PANTHER" id="PTHR14074:SF16">
    <property type="entry name" value="ANTIVIRAL INNATE IMMUNE RESPONSE RECEPTOR RIG-I"/>
    <property type="match status" value="1"/>
</dbReference>
<feature type="domain" description="Helicase C-terminal" evidence="21">
    <location>
        <begin position="610"/>
        <end position="783"/>
    </location>
</feature>
<keyword evidence="5" id="KW-1017">Isopeptide bond</keyword>
<keyword evidence="13" id="KW-0862">Zinc</keyword>
<keyword evidence="4" id="KW-0963">Cytoplasm</keyword>
<dbReference type="Gene3D" id="2.170.150.30">
    <property type="entry name" value="RIG-I-like receptor, C-terminal regulatory domain"/>
    <property type="match status" value="1"/>
</dbReference>
<dbReference type="Gene3D" id="1.20.1320.30">
    <property type="match status" value="1"/>
</dbReference>
<keyword evidence="7" id="KW-0399">Innate immunity</keyword>
<dbReference type="Pfam" id="PF16739">
    <property type="entry name" value="CARD_2"/>
    <property type="match status" value="2"/>
</dbReference>
<evidence type="ECO:0000256" key="15">
    <source>
        <dbReference type="ARBA" id="ARBA00022843"/>
    </source>
</evidence>
<comment type="subcellular location">
    <subcellularLocation>
        <location evidence="1">Cytoplasm</location>
    </subcellularLocation>
</comment>
<dbReference type="FunFam" id="3.40.50.300:FF:001291">
    <property type="entry name" value="Probable ATP-dependent RNA helicase DDX58"/>
    <property type="match status" value="1"/>
</dbReference>
<dbReference type="Pfam" id="PF00271">
    <property type="entry name" value="Helicase_C"/>
    <property type="match status" value="1"/>
</dbReference>
<protein>
    <recommendedName>
        <fullName evidence="3">RNA helicase</fullName>
        <ecNumber evidence="3">3.6.4.13</ecNumber>
    </recommendedName>
</protein>
<dbReference type="InterPro" id="IPR001650">
    <property type="entry name" value="Helicase_C-like"/>
</dbReference>
<keyword evidence="6" id="KW-0597">Phosphoprotein</keyword>
<evidence type="ECO:0000256" key="17">
    <source>
        <dbReference type="ARBA" id="ARBA00022884"/>
    </source>
</evidence>
<keyword evidence="8" id="KW-0479">Metal-binding</keyword>
<feature type="domain" description="RLR CTR" evidence="22">
    <location>
        <begin position="804"/>
        <end position="918"/>
    </location>
</feature>
<dbReference type="CDD" id="cd08816">
    <property type="entry name" value="CARD_RIG-I_r1"/>
    <property type="match status" value="1"/>
</dbReference>
<evidence type="ECO:0000256" key="5">
    <source>
        <dbReference type="ARBA" id="ARBA00022499"/>
    </source>
</evidence>
<evidence type="ECO:0000256" key="16">
    <source>
        <dbReference type="ARBA" id="ARBA00022859"/>
    </source>
</evidence>
<proteinExistence type="inferred from homology"/>
<accession>A0A7K8T9B4</accession>
<dbReference type="EC" id="3.6.4.13" evidence="3"/>
<dbReference type="InterPro" id="IPR042145">
    <property type="entry name" value="CARD_RIG-I_r2"/>
</dbReference>
<dbReference type="GO" id="GO:0002753">
    <property type="term" value="P:cytoplasmic pattern recognition receptor signaling pathway"/>
    <property type="evidence" value="ECO:0007669"/>
    <property type="project" value="TreeGrafter"/>
</dbReference>
<keyword evidence="12 23" id="KW-0347">Helicase</keyword>
<dbReference type="GO" id="GO:0008270">
    <property type="term" value="F:zinc ion binding"/>
    <property type="evidence" value="ECO:0007669"/>
    <property type="project" value="TreeGrafter"/>
</dbReference>
<dbReference type="CDD" id="cd18073">
    <property type="entry name" value="DEXHc_RIG-I_DDX58"/>
    <property type="match status" value="1"/>
</dbReference>
<dbReference type="Gene3D" id="3.40.50.300">
    <property type="entry name" value="P-loop containing nucleotide triphosphate hydrolases"/>
    <property type="match status" value="3"/>
</dbReference>
<evidence type="ECO:0000256" key="7">
    <source>
        <dbReference type="ARBA" id="ARBA00022588"/>
    </source>
</evidence>
<dbReference type="GO" id="GO:0003725">
    <property type="term" value="F:double-stranded RNA binding"/>
    <property type="evidence" value="ECO:0007669"/>
    <property type="project" value="TreeGrafter"/>
</dbReference>
<evidence type="ECO:0000256" key="4">
    <source>
        <dbReference type="ARBA" id="ARBA00022490"/>
    </source>
</evidence>
<evidence type="ECO:0000259" key="20">
    <source>
        <dbReference type="PROSITE" id="PS51192"/>
    </source>
</evidence>
<dbReference type="GO" id="GO:0003727">
    <property type="term" value="F:single-stranded RNA binding"/>
    <property type="evidence" value="ECO:0007669"/>
    <property type="project" value="TreeGrafter"/>
</dbReference>
<dbReference type="InterPro" id="IPR021673">
    <property type="entry name" value="RLR_CTR"/>
</dbReference>
<evidence type="ECO:0000256" key="19">
    <source>
        <dbReference type="ARBA" id="ARBA00049390"/>
    </source>
</evidence>
<dbReference type="FunFam" id="1.10.533.10:FF:000078">
    <property type="entry name" value="Probable ATP-dependent RNA helicase DDX58"/>
    <property type="match status" value="1"/>
</dbReference>
<dbReference type="FunFam" id="2.170.150.30:FF:000001">
    <property type="entry name" value="Probable ATP-dependent RNA helicase DDX58"/>
    <property type="match status" value="1"/>
</dbReference>
<dbReference type="Pfam" id="PF11648">
    <property type="entry name" value="RIG-I_C-RD"/>
    <property type="match status" value="1"/>
</dbReference>
<keyword evidence="17" id="KW-0694">RNA-binding</keyword>
<keyword evidence="15" id="KW-0832">Ubl conjugation</keyword>
<comment type="catalytic activity">
    <reaction evidence="19">
        <text>ATP + H2O = ADP + phosphate + H(+)</text>
        <dbReference type="Rhea" id="RHEA:13065"/>
        <dbReference type="ChEBI" id="CHEBI:15377"/>
        <dbReference type="ChEBI" id="CHEBI:15378"/>
        <dbReference type="ChEBI" id="CHEBI:30616"/>
        <dbReference type="ChEBI" id="CHEBI:43474"/>
        <dbReference type="ChEBI" id="CHEBI:456216"/>
        <dbReference type="EC" id="3.6.4.13"/>
    </reaction>
    <physiologicalReaction direction="left-to-right" evidence="19">
        <dbReference type="Rhea" id="RHEA:13066"/>
    </physiologicalReaction>
</comment>
<dbReference type="GO" id="GO:0140374">
    <property type="term" value="P:antiviral innate immune response"/>
    <property type="evidence" value="ECO:0007669"/>
    <property type="project" value="TreeGrafter"/>
</dbReference>
<dbReference type="PROSITE" id="PS51789">
    <property type="entry name" value="RLR_CTR"/>
    <property type="match status" value="1"/>
</dbReference>
<dbReference type="Pfam" id="PF18119">
    <property type="entry name" value="RIG-I_C"/>
    <property type="match status" value="1"/>
</dbReference>
<dbReference type="InterPro" id="IPR011545">
    <property type="entry name" value="DEAD/DEAH_box_helicase_dom"/>
</dbReference>
<dbReference type="GO" id="GO:0003724">
    <property type="term" value="F:RNA helicase activity"/>
    <property type="evidence" value="ECO:0007669"/>
    <property type="project" value="UniProtKB-EC"/>
</dbReference>
<dbReference type="SUPFAM" id="SSF52540">
    <property type="entry name" value="P-loop containing nucleoside triphosphate hydrolases"/>
    <property type="match status" value="2"/>
</dbReference>
<evidence type="ECO:0000256" key="6">
    <source>
        <dbReference type="ARBA" id="ARBA00022553"/>
    </source>
</evidence>
<dbReference type="PROSITE" id="PS51194">
    <property type="entry name" value="HELICASE_CTER"/>
    <property type="match status" value="1"/>
</dbReference>
<evidence type="ECO:0000256" key="9">
    <source>
        <dbReference type="ARBA" id="ARBA00022737"/>
    </source>
</evidence>
<gene>
    <name evidence="23" type="primary">Ddx58</name>
    <name evidence="23" type="ORF">NYCBRA_R01458</name>
</gene>
<comment type="similarity">
    <text evidence="2">Belongs to the helicase family. RLR subfamily.</text>
</comment>
<evidence type="ECO:0000256" key="3">
    <source>
        <dbReference type="ARBA" id="ARBA00012552"/>
    </source>
</evidence>
<keyword evidence="9" id="KW-0677">Repeat</keyword>
<evidence type="ECO:0000256" key="12">
    <source>
        <dbReference type="ARBA" id="ARBA00022806"/>
    </source>
</evidence>
<dbReference type="InterPro" id="IPR014001">
    <property type="entry name" value="Helicase_ATP-bd"/>
</dbReference>
<evidence type="ECO:0000259" key="21">
    <source>
        <dbReference type="PROSITE" id="PS51194"/>
    </source>
</evidence>
<dbReference type="GO" id="GO:0005524">
    <property type="term" value="F:ATP binding"/>
    <property type="evidence" value="ECO:0007669"/>
    <property type="project" value="UniProtKB-KW"/>
</dbReference>
<dbReference type="Pfam" id="PF00270">
    <property type="entry name" value="DEAD"/>
    <property type="match status" value="1"/>
</dbReference>
<dbReference type="Proteomes" id="UP000538472">
    <property type="component" value="Unassembled WGS sequence"/>
</dbReference>
<sequence>MTAEEKRSLQCYRRYIERSLNPVHILSNMTDWLSDEVKERVRKEEEKGVTAAAALFLDAVLQLEAEGWLRGFLDALVAAGYTGLAEAIENWDFSKLEKLELHRQLLKRIEATMLEIDPVALMPYINTCLIERECDEILQVREYRSKAAGITKLIECLCRSDKENWPKSLQLALDNAGYYNASELWDMREDNGKDIDDEMTDGPENSFETMMTFSEEAECDNLSENLSSASGIYQSSPVYEPKKARSYQTELAQPAINGKNTLICAPTGSGKTFVALLICEHHFQNMPAERKAKVVFLATKVPVYEQQRTVFKQHFERSGYSVQGISGETVANVSVEKVIQDSDIIVLTPQILVNSIEEGILSSLSIFTLMIFDECHNTTGNHPYNVLMTRYLEQKFDSSADQLPQIVGLTASVGVGNAKSINETIEHICTLCSYLDIQAISTVRENKEDLQRFRSKPETHVRWVKMRVHNHFADIIAGLMSETEALMRKIYSVDTISQINKNDFGTQRYEHWIIATQKKCRLLQLADKEKESSICRDLFICTEHLRKFNDALIISEDARIEDALAYLTEFFTNVKNGPYTELEKQLTAKFQGISQKLTALSKDESNENPKLEELACILDEAYRYNPQTRTLLFAKTRALVAALKKWIEANPVLSHIKSDMLMGRTLQCFFLMQFLDTVGMTLPMQKGVLDAFKTNKASRLLIATSVADEGIDISECNLVVLYEYFGNVTKMIQVRGRGRARDSKCILVTSKTEVVENEKHNRYKEEMMNEAIEKLQNWDETTFAKKIHDLQMKEKVLRDSRKKETRCKVVEGRKNLLCGKCKAYACSTDDIRIIKESHHTVLGDAFKQRYITKPHHKPVQFDCFKKKSKMHCQNTNCQHDWGIIVKYKTFDNLPVIKIKSFVVENAETGTQMDFQKWK</sequence>
<keyword evidence="11" id="KW-0378">Hydrolase</keyword>
<evidence type="ECO:0000256" key="10">
    <source>
        <dbReference type="ARBA" id="ARBA00022741"/>
    </source>
</evidence>
<evidence type="ECO:0000256" key="13">
    <source>
        <dbReference type="ARBA" id="ARBA00022833"/>
    </source>
</evidence>
<dbReference type="AlphaFoldDB" id="A0A7K8T9B4"/>
<name>A0A7K8T9B4_9AVES</name>
<dbReference type="PANTHER" id="PTHR14074">
    <property type="entry name" value="HELICASE WITH DEATH DOMAIN-RELATED"/>
    <property type="match status" value="1"/>
</dbReference>
<evidence type="ECO:0000313" key="24">
    <source>
        <dbReference type="Proteomes" id="UP000538472"/>
    </source>
</evidence>
<dbReference type="InterPro" id="IPR051363">
    <property type="entry name" value="RLR_Helicase"/>
</dbReference>
<dbReference type="InterPro" id="IPR031964">
    <property type="entry name" value="CARD_dom"/>
</dbReference>
<keyword evidence="24" id="KW-1185">Reference proteome</keyword>
<dbReference type="SMART" id="SM00487">
    <property type="entry name" value="DEXDc"/>
    <property type="match status" value="1"/>
</dbReference>
<keyword evidence="10" id="KW-0547">Nucleotide-binding</keyword>
<reference evidence="23 24" key="1">
    <citation type="submission" date="2019-09" db="EMBL/GenBank/DDBJ databases">
        <title>Bird 10,000 Genomes (B10K) Project - Family phase.</title>
        <authorList>
            <person name="Zhang G."/>
        </authorList>
    </citation>
    <scope>NUCLEOTIDE SEQUENCE [LARGE SCALE GENOMIC DNA]</scope>
    <source>
        <strain evidence="23">B10K-CU-031-10</strain>
        <tissue evidence="23">Muscle</tissue>
    </source>
</reference>
<dbReference type="PROSITE" id="PS51192">
    <property type="entry name" value="HELICASE_ATP_BIND_1"/>
    <property type="match status" value="1"/>
</dbReference>
<dbReference type="CDD" id="cd15805">
    <property type="entry name" value="RIG-I_C"/>
    <property type="match status" value="1"/>
</dbReference>
<dbReference type="GO" id="GO:0005737">
    <property type="term" value="C:cytoplasm"/>
    <property type="evidence" value="ECO:0007669"/>
    <property type="project" value="UniProtKB-SubCell"/>
</dbReference>
<dbReference type="CDD" id="cd08817">
    <property type="entry name" value="CARD_RIG-I_r2"/>
    <property type="match status" value="1"/>
</dbReference>
<dbReference type="InterPro" id="IPR027417">
    <property type="entry name" value="P-loop_NTPase"/>
</dbReference>
<feature type="non-terminal residue" evidence="23">
    <location>
        <position position="918"/>
    </location>
</feature>
<keyword evidence="16" id="KW-0391">Immunity</keyword>
<dbReference type="InterPro" id="IPR011029">
    <property type="entry name" value="DEATH-like_dom_sf"/>
</dbReference>
<evidence type="ECO:0000256" key="8">
    <source>
        <dbReference type="ARBA" id="ARBA00022723"/>
    </source>
</evidence>
<evidence type="ECO:0000259" key="22">
    <source>
        <dbReference type="PROSITE" id="PS51789"/>
    </source>
</evidence>
<evidence type="ECO:0000256" key="11">
    <source>
        <dbReference type="ARBA" id="ARBA00022801"/>
    </source>
</evidence>
<feature type="non-terminal residue" evidence="23">
    <location>
        <position position="1"/>
    </location>
</feature>
<feature type="domain" description="Helicase ATP-binding" evidence="20">
    <location>
        <begin position="252"/>
        <end position="431"/>
    </location>
</feature>
<evidence type="ECO:0000256" key="2">
    <source>
        <dbReference type="ARBA" id="ARBA00006866"/>
    </source>
</evidence>
<evidence type="ECO:0000256" key="1">
    <source>
        <dbReference type="ARBA" id="ARBA00004496"/>
    </source>
</evidence>
<keyword evidence="18" id="KW-0051">Antiviral defense</keyword>
<evidence type="ECO:0000256" key="18">
    <source>
        <dbReference type="ARBA" id="ARBA00023118"/>
    </source>
</evidence>
<evidence type="ECO:0000256" key="14">
    <source>
        <dbReference type="ARBA" id="ARBA00022840"/>
    </source>
</evidence>
<dbReference type="InterPro" id="IPR041204">
    <property type="entry name" value="RIG-I-like_C"/>
</dbReference>